<evidence type="ECO:0000313" key="2">
    <source>
        <dbReference type="EMBL" id="SEL06164.1"/>
    </source>
</evidence>
<dbReference type="InterPro" id="IPR000674">
    <property type="entry name" value="Ald_Oxase/Xan_DH_a/b"/>
</dbReference>
<dbReference type="AlphaFoldDB" id="A0A1H7M4N7"/>
<dbReference type="InterPro" id="IPR046867">
    <property type="entry name" value="AldOxase/xan_DH_MoCoBD2"/>
</dbReference>
<dbReference type="Pfam" id="PF20256">
    <property type="entry name" value="MoCoBD_2"/>
    <property type="match status" value="2"/>
</dbReference>
<dbReference type="InterPro" id="IPR052516">
    <property type="entry name" value="N-heterocyclic_Hydroxylase"/>
</dbReference>
<dbReference type="OrthoDB" id="9767994at2"/>
<proteinExistence type="predicted"/>
<sequence>MDHSRRDFLKTAGCLTIGFSLTQLPFAGAALPLQELPGNLKEYSNIDAWLEVLANGSVRVFTGKLELGQGIRTAVAQVAAEELELPMEKVTVALAETEVTPNENYTAGSTSIETSAMSVRYAAAAARERLLELAGAQLNLAPEQLHLDNGKATTKNGDRSVSFAQILDGHKLSGEIKPGVKLKPKKDYTTSGTPVHRDDVPQMVKGAPVYVQDLHFPGMVHARIVRPPAYDAQLQHYNEQAVKAKVPGLLKVVANGSFLGVIATREYDAVQAQQLLSQHTEWSKGTPLAGSHNLAEHLASLPVKSETVREKGQAISSPTLQARYFKPYIMHGATGPSCAVALYNEQQQLQVWTHSQGVYPLREALQQLLQLPAERIHVKGVPGSGCYGHNGADDVAAEAALLAMALPGKPIRLQWSRQDEHGWEPYGSAMLMDLAATLDDKGKITHWQYALRSDTHGARPGGQAANLLPGRYIAKPFKPEGGGYAGGARRNSEPYYNIPNQQIVAHAFQGPLRTSSLRSLGAFANVFAIECFIDELAEKAQQDAFAFRLAHLDDERAIAVLQKLKTMLPPAPAASGTAVGIAFARYKNSGAYCAVAAQVHIKSDYSIQVQKMWAVVDAGEIINPDGVKNQTEGGMVQACSWTIREQVTFDEQHVTSRDWISYPILSIKQSPEVEVALIPRPDAEPLGAGEAVQGPSGAAIVNAVYRASGKRIRHLPILPEKLKG</sequence>
<dbReference type="SUPFAM" id="SSF56003">
    <property type="entry name" value="Molybdenum cofactor-binding domain"/>
    <property type="match status" value="2"/>
</dbReference>
<dbReference type="Gene3D" id="3.90.1170.50">
    <property type="entry name" value="Aldehyde oxidase/xanthine dehydrogenase, a/b hammerhead"/>
    <property type="match status" value="1"/>
</dbReference>
<dbReference type="InterPro" id="IPR012368">
    <property type="entry name" value="OxRdtase_Mopterin-bd_su_IorB"/>
</dbReference>
<protein>
    <submittedName>
        <fullName evidence="2">CO or xanthine dehydrogenase, Mo-binding subunit</fullName>
    </submittedName>
</protein>
<dbReference type="SMART" id="SM01008">
    <property type="entry name" value="Ald_Xan_dh_C"/>
    <property type="match status" value="1"/>
</dbReference>
<dbReference type="PIRSF" id="PIRSF036389">
    <property type="entry name" value="IOR_B"/>
    <property type="match status" value="1"/>
</dbReference>
<dbReference type="Gene3D" id="3.30.365.10">
    <property type="entry name" value="Aldehyde oxidase/xanthine dehydrogenase, molybdopterin binding domain"/>
    <property type="match status" value="4"/>
</dbReference>
<name>A0A1H7M4N7_9BACT</name>
<dbReference type="InterPro" id="IPR037165">
    <property type="entry name" value="AldOxase/xan_DH_Mopterin-bd_sf"/>
</dbReference>
<dbReference type="InterPro" id="IPR006311">
    <property type="entry name" value="TAT_signal"/>
</dbReference>
<dbReference type="EMBL" id="FOBB01000001">
    <property type="protein sequence ID" value="SEL06164.1"/>
    <property type="molecule type" value="Genomic_DNA"/>
</dbReference>
<gene>
    <name evidence="2" type="ORF">SAMN04488505_1011402</name>
</gene>
<evidence type="ECO:0000313" key="3">
    <source>
        <dbReference type="Proteomes" id="UP000198984"/>
    </source>
</evidence>
<dbReference type="Proteomes" id="UP000198984">
    <property type="component" value="Unassembled WGS sequence"/>
</dbReference>
<accession>A0A1H7M4N7</accession>
<dbReference type="Pfam" id="PF02738">
    <property type="entry name" value="MoCoBD_1"/>
    <property type="match status" value="1"/>
</dbReference>
<dbReference type="GO" id="GO:0016491">
    <property type="term" value="F:oxidoreductase activity"/>
    <property type="evidence" value="ECO:0007669"/>
    <property type="project" value="InterPro"/>
</dbReference>
<organism evidence="2 3">
    <name type="scientific">Chitinophaga rupis</name>
    <dbReference type="NCBI Taxonomy" id="573321"/>
    <lineage>
        <taxon>Bacteria</taxon>
        <taxon>Pseudomonadati</taxon>
        <taxon>Bacteroidota</taxon>
        <taxon>Chitinophagia</taxon>
        <taxon>Chitinophagales</taxon>
        <taxon>Chitinophagaceae</taxon>
        <taxon>Chitinophaga</taxon>
    </lineage>
</organism>
<feature type="domain" description="Aldehyde oxidase/xanthine dehydrogenase a/b hammerhead" evidence="1">
    <location>
        <begin position="205"/>
        <end position="286"/>
    </location>
</feature>
<dbReference type="InterPro" id="IPR008274">
    <property type="entry name" value="AldOxase/xan_DH_MoCoBD1"/>
</dbReference>
<keyword evidence="3" id="KW-1185">Reference proteome</keyword>
<reference evidence="2 3" key="1">
    <citation type="submission" date="2016-10" db="EMBL/GenBank/DDBJ databases">
        <authorList>
            <person name="de Groot N.N."/>
        </authorList>
    </citation>
    <scope>NUCLEOTIDE SEQUENCE [LARGE SCALE GENOMIC DNA]</scope>
    <source>
        <strain evidence="2 3">DSM 21039</strain>
    </source>
</reference>
<dbReference type="PROSITE" id="PS51318">
    <property type="entry name" value="TAT"/>
    <property type="match status" value="1"/>
</dbReference>
<evidence type="ECO:0000259" key="1">
    <source>
        <dbReference type="SMART" id="SM01008"/>
    </source>
</evidence>
<dbReference type="STRING" id="573321.SAMN04488505_1011402"/>
<dbReference type="PANTHER" id="PTHR47495">
    <property type="entry name" value="ALDEHYDE DEHYDROGENASE"/>
    <property type="match status" value="1"/>
</dbReference>
<dbReference type="PANTHER" id="PTHR47495:SF1">
    <property type="entry name" value="BLL3820 PROTEIN"/>
    <property type="match status" value="1"/>
</dbReference>
<dbReference type="RefSeq" id="WP_089907969.1">
    <property type="nucleotide sequence ID" value="NZ_FOBB01000001.1"/>
</dbReference>